<proteinExistence type="predicted"/>
<keyword evidence="1" id="KW-0695">RNA-directed DNA polymerase</keyword>
<name>A0AAV3ZMF2_9GAST</name>
<evidence type="ECO:0000313" key="1">
    <source>
        <dbReference type="EMBL" id="GFN95048.1"/>
    </source>
</evidence>
<dbReference type="EMBL" id="BLXT01002484">
    <property type="protein sequence ID" value="GFN95048.1"/>
    <property type="molecule type" value="Genomic_DNA"/>
</dbReference>
<comment type="caution">
    <text evidence="1">The sequence shown here is derived from an EMBL/GenBank/DDBJ whole genome shotgun (WGS) entry which is preliminary data.</text>
</comment>
<sequence>MLIPKLLWPLLVNEISSSTVKSIKAKINKFKRKLIARIQIALLGVAIYRRKAKLRLPLKSVVKSTSAEKLYCNDNARRFRGPNSEMNSASTKIWLKMKRFRGSYRSKRNIEKRKR</sequence>
<organism evidence="1 2">
    <name type="scientific">Plakobranchus ocellatus</name>
    <dbReference type="NCBI Taxonomy" id="259542"/>
    <lineage>
        <taxon>Eukaryota</taxon>
        <taxon>Metazoa</taxon>
        <taxon>Spiralia</taxon>
        <taxon>Lophotrochozoa</taxon>
        <taxon>Mollusca</taxon>
        <taxon>Gastropoda</taxon>
        <taxon>Heterobranchia</taxon>
        <taxon>Euthyneura</taxon>
        <taxon>Panpulmonata</taxon>
        <taxon>Sacoglossa</taxon>
        <taxon>Placobranchoidea</taxon>
        <taxon>Plakobranchidae</taxon>
        <taxon>Plakobranchus</taxon>
    </lineage>
</organism>
<keyword evidence="1" id="KW-0808">Transferase</keyword>
<keyword evidence="1" id="KW-0548">Nucleotidyltransferase</keyword>
<reference evidence="1 2" key="1">
    <citation type="journal article" date="2021" name="Elife">
        <title>Chloroplast acquisition without the gene transfer in kleptoplastic sea slugs, Plakobranchus ocellatus.</title>
        <authorList>
            <person name="Maeda T."/>
            <person name="Takahashi S."/>
            <person name="Yoshida T."/>
            <person name="Shimamura S."/>
            <person name="Takaki Y."/>
            <person name="Nagai Y."/>
            <person name="Toyoda A."/>
            <person name="Suzuki Y."/>
            <person name="Arimoto A."/>
            <person name="Ishii H."/>
            <person name="Satoh N."/>
            <person name="Nishiyama T."/>
            <person name="Hasebe M."/>
            <person name="Maruyama T."/>
            <person name="Minagawa J."/>
            <person name="Obokata J."/>
            <person name="Shigenobu S."/>
        </authorList>
    </citation>
    <scope>NUCLEOTIDE SEQUENCE [LARGE SCALE GENOMIC DNA]</scope>
</reference>
<keyword evidence="2" id="KW-1185">Reference proteome</keyword>
<evidence type="ECO:0000313" key="2">
    <source>
        <dbReference type="Proteomes" id="UP000735302"/>
    </source>
</evidence>
<dbReference type="GO" id="GO:0003964">
    <property type="term" value="F:RNA-directed DNA polymerase activity"/>
    <property type="evidence" value="ECO:0007669"/>
    <property type="project" value="UniProtKB-KW"/>
</dbReference>
<accession>A0AAV3ZMF2</accession>
<dbReference type="AlphaFoldDB" id="A0AAV3ZMF2"/>
<protein>
    <submittedName>
        <fullName evidence="1">Reverse transcriptase</fullName>
    </submittedName>
</protein>
<dbReference type="Proteomes" id="UP000735302">
    <property type="component" value="Unassembled WGS sequence"/>
</dbReference>
<gene>
    <name evidence="1" type="ORF">PoB_002155400</name>
</gene>